<evidence type="ECO:0000256" key="3">
    <source>
        <dbReference type="ARBA" id="ARBA00022741"/>
    </source>
</evidence>
<dbReference type="InterPro" id="IPR011611">
    <property type="entry name" value="PfkB_dom"/>
</dbReference>
<dbReference type="EMBL" id="ACGK02000002">
    <property type="protein sequence ID" value="EGF22912.1"/>
    <property type="molecule type" value="Genomic_DNA"/>
</dbReference>
<dbReference type="GeneID" id="93210605"/>
<accession>F1T607</accession>
<dbReference type="EC" id="2.7.1.56" evidence="8"/>
<evidence type="ECO:0000256" key="4">
    <source>
        <dbReference type="ARBA" id="ARBA00022777"/>
    </source>
</evidence>
<dbReference type="CDD" id="cd01164">
    <property type="entry name" value="FruK_PfkB_like"/>
    <property type="match status" value="1"/>
</dbReference>
<keyword evidence="2 6" id="KW-0808">Transferase</keyword>
<keyword evidence="4 8" id="KW-0418">Kinase</keyword>
<dbReference type="eggNOG" id="COG1105">
    <property type="taxonomic scope" value="Bacteria"/>
</dbReference>
<keyword evidence="5" id="KW-0067">ATP-binding</keyword>
<dbReference type="PANTHER" id="PTHR46566:SF1">
    <property type="entry name" value="1-PHOSPHOFRUCTOKINASE"/>
    <property type="match status" value="1"/>
</dbReference>
<proteinExistence type="inferred from homology"/>
<dbReference type="GO" id="GO:0008662">
    <property type="term" value="F:1-phosphofructokinase activity"/>
    <property type="evidence" value="ECO:0007669"/>
    <property type="project" value="UniProtKB-EC"/>
</dbReference>
<dbReference type="Pfam" id="PF00294">
    <property type="entry name" value="PfkB"/>
    <property type="match status" value="1"/>
</dbReference>
<comment type="caution">
    <text evidence="8">The sequence shown here is derived from an EMBL/GenBank/DDBJ whole genome shotgun (WGS) entry which is preliminary data.</text>
</comment>
<dbReference type="AlphaFoldDB" id="F1T607"/>
<protein>
    <submittedName>
        <fullName evidence="8">1-phosphofructokinase</fullName>
        <ecNumber evidence="8">2.7.1.56</ecNumber>
    </submittedName>
</protein>
<evidence type="ECO:0000259" key="7">
    <source>
        <dbReference type="Pfam" id="PF00294"/>
    </source>
</evidence>
<dbReference type="RefSeq" id="WP_006303103.1">
    <property type="nucleotide sequence ID" value="NZ_ACGK02000002.1"/>
</dbReference>
<feature type="domain" description="Carbohydrate kinase PfkB" evidence="7">
    <location>
        <begin position="23"/>
        <end position="289"/>
    </location>
</feature>
<organism evidence="8 9">
    <name type="scientific">Fannyhessea vaginae DSM 15829</name>
    <dbReference type="NCBI Taxonomy" id="525256"/>
    <lineage>
        <taxon>Bacteria</taxon>
        <taxon>Bacillati</taxon>
        <taxon>Actinomycetota</taxon>
        <taxon>Coriobacteriia</taxon>
        <taxon>Coriobacteriales</taxon>
        <taxon>Atopobiaceae</taxon>
        <taxon>Fannyhessea</taxon>
    </lineage>
</organism>
<dbReference type="InterPro" id="IPR029056">
    <property type="entry name" value="Ribokinase-like"/>
</dbReference>
<dbReference type="Proteomes" id="UP000005947">
    <property type="component" value="Unassembled WGS sequence"/>
</dbReference>
<dbReference type="NCBIfam" id="TIGR03168">
    <property type="entry name" value="1-PFK"/>
    <property type="match status" value="1"/>
</dbReference>
<dbReference type="OrthoDB" id="9801219at2"/>
<reference evidence="8 9" key="1">
    <citation type="submission" date="2011-02" db="EMBL/GenBank/DDBJ databases">
        <authorList>
            <person name="Muzny D."/>
            <person name="Qin X."/>
            <person name="Buhay C."/>
            <person name="Dugan-Rocha S."/>
            <person name="Ding Y."/>
            <person name="Chen G."/>
            <person name="Hawes A."/>
            <person name="Holder M."/>
            <person name="Jhangiani S."/>
            <person name="Johnson A."/>
            <person name="Khan Z."/>
            <person name="Li Z."/>
            <person name="Liu W."/>
            <person name="Liu X."/>
            <person name="Perez L."/>
            <person name="Shen H."/>
            <person name="Wang Q."/>
            <person name="Watt J."/>
            <person name="Xi L."/>
            <person name="Xin Y."/>
            <person name="Zhou J."/>
            <person name="Deng J."/>
            <person name="Jiang H."/>
            <person name="Liu Y."/>
            <person name="Qu J."/>
            <person name="Song X.-Z."/>
            <person name="Zhang L."/>
            <person name="Villasana D."/>
            <person name="Johnson A."/>
            <person name="Liu J."/>
            <person name="Liyanage D."/>
            <person name="Lorensuhewa L."/>
            <person name="Robinson T."/>
            <person name="Song A."/>
            <person name="Song B.-B."/>
            <person name="Dinh H."/>
            <person name="Thornton R."/>
            <person name="Coyle M."/>
            <person name="Francisco L."/>
            <person name="Jackson L."/>
            <person name="Javaid M."/>
            <person name="Korchina V."/>
            <person name="Kovar C."/>
            <person name="Mata R."/>
            <person name="Mathew T."/>
            <person name="Ngo R."/>
            <person name="Nguyen L."/>
            <person name="Nguyen N."/>
            <person name="Okwuonu G."/>
            <person name="Ongeri F."/>
            <person name="Pham C."/>
            <person name="Simmons D."/>
            <person name="Wilczek-Boney K."/>
            <person name="Hale W."/>
            <person name="Jakkamsetti A."/>
            <person name="Pham P."/>
            <person name="Ruth R."/>
            <person name="San Lucas F."/>
            <person name="Warren J."/>
            <person name="Zhang J."/>
            <person name="Zhao Z."/>
            <person name="Zhou C."/>
            <person name="Zhu D."/>
            <person name="Lee S."/>
            <person name="Bess C."/>
            <person name="Blankenburg K."/>
            <person name="Forbes L."/>
            <person name="Fu Q."/>
            <person name="Gubbala S."/>
            <person name="Hirani K."/>
            <person name="Jayaseelan J.C."/>
            <person name="Lara F."/>
            <person name="Munidasa M."/>
            <person name="Palculict T."/>
            <person name="Patil S."/>
            <person name="Pu L.-L."/>
            <person name="Saada N."/>
            <person name="Tang L."/>
            <person name="Weissenberger G."/>
            <person name="Zhu Y."/>
            <person name="Hemphill L."/>
            <person name="Shang Y."/>
            <person name="Youmans B."/>
            <person name="Ayvaz T."/>
            <person name="Ross M."/>
            <person name="Santibanez J."/>
            <person name="Aqrawi P."/>
            <person name="Gross S."/>
            <person name="Joshi V."/>
            <person name="Fowler G."/>
            <person name="Nazareth L."/>
            <person name="Reid J."/>
            <person name="Worley K."/>
            <person name="Petrosino J."/>
            <person name="Highlander S."/>
            <person name="Gibbs R."/>
        </authorList>
    </citation>
    <scope>NUCLEOTIDE SEQUENCE [LARGE SCALE GENOMIC DNA]</scope>
    <source>
        <strain evidence="8 9">DSM 15829</strain>
    </source>
</reference>
<dbReference type="PANTHER" id="PTHR46566">
    <property type="entry name" value="1-PHOSPHOFRUCTOKINASE-RELATED"/>
    <property type="match status" value="1"/>
</dbReference>
<evidence type="ECO:0000313" key="8">
    <source>
        <dbReference type="EMBL" id="EGF22912.1"/>
    </source>
</evidence>
<dbReference type="PIRSF" id="PIRSF000535">
    <property type="entry name" value="1PFK/6PFK/LacC"/>
    <property type="match status" value="1"/>
</dbReference>
<gene>
    <name evidence="8" type="primary">pfkB</name>
    <name evidence="8" type="ORF">HMPREF0091_10907</name>
</gene>
<comment type="similarity">
    <text evidence="1">Belongs to the carbohydrate kinase PfkB family.</text>
</comment>
<dbReference type="GO" id="GO:0005524">
    <property type="term" value="F:ATP binding"/>
    <property type="evidence" value="ECO:0007669"/>
    <property type="project" value="UniProtKB-KW"/>
</dbReference>
<keyword evidence="3" id="KW-0547">Nucleotide-binding</keyword>
<evidence type="ECO:0000313" key="9">
    <source>
        <dbReference type="Proteomes" id="UP000005947"/>
    </source>
</evidence>
<dbReference type="GO" id="GO:0005829">
    <property type="term" value="C:cytosol"/>
    <property type="evidence" value="ECO:0007669"/>
    <property type="project" value="TreeGrafter"/>
</dbReference>
<evidence type="ECO:0000256" key="5">
    <source>
        <dbReference type="ARBA" id="ARBA00022840"/>
    </source>
</evidence>
<sequence length="306" mass="33128">MIYTLTPNPAVDMNVSADVVVPNRVCRTKDAVYTPNGKGLNVSFTLQHFGVHAPILGFFGGFSGTYIVDEARKKGCDVYPVMVDGITRINPFISTPTQEYTFPNAGCSVPEDKQHELLQLLSSLDDLTCLVVSGSLPPKVKPTFYDEIFDTLASKHVDVVLDTSSSHLSQLGAKKPLLIKPNDDELHAIFGYTLTDEDDTVRALHDLGTQGFQNVLLTLGSRGAYFFNGTHVWYANAPKIKPYSTVCAGDATLGCFLASYVVHKASVEQALTNAMACGANVAMSAGLGTFSRMDELKEAVHVKQVD</sequence>
<evidence type="ECO:0000256" key="2">
    <source>
        <dbReference type="ARBA" id="ARBA00022679"/>
    </source>
</evidence>
<keyword evidence="9" id="KW-1185">Reference proteome</keyword>
<dbReference type="SUPFAM" id="SSF53613">
    <property type="entry name" value="Ribokinase-like"/>
    <property type="match status" value="1"/>
</dbReference>
<dbReference type="Gene3D" id="3.40.1190.20">
    <property type="match status" value="1"/>
</dbReference>
<evidence type="ECO:0000256" key="1">
    <source>
        <dbReference type="ARBA" id="ARBA00010688"/>
    </source>
</evidence>
<dbReference type="InterPro" id="IPR017583">
    <property type="entry name" value="Tagatose/fructose_Pkinase"/>
</dbReference>
<evidence type="ECO:0000256" key="6">
    <source>
        <dbReference type="PIRNR" id="PIRNR000535"/>
    </source>
</evidence>
<name>F1T607_9ACTN</name>